<organism evidence="1 2">
    <name type="scientific">Plakobranchus ocellatus</name>
    <dbReference type="NCBI Taxonomy" id="259542"/>
    <lineage>
        <taxon>Eukaryota</taxon>
        <taxon>Metazoa</taxon>
        <taxon>Spiralia</taxon>
        <taxon>Lophotrochozoa</taxon>
        <taxon>Mollusca</taxon>
        <taxon>Gastropoda</taxon>
        <taxon>Heterobranchia</taxon>
        <taxon>Euthyneura</taxon>
        <taxon>Panpulmonata</taxon>
        <taxon>Sacoglossa</taxon>
        <taxon>Placobranchoidea</taxon>
        <taxon>Plakobranchidae</taxon>
        <taxon>Plakobranchus</taxon>
    </lineage>
</organism>
<name>A0AAV3Y9D8_9GAST</name>
<accession>A0AAV3Y9D8</accession>
<evidence type="ECO:0000313" key="2">
    <source>
        <dbReference type="Proteomes" id="UP000735302"/>
    </source>
</evidence>
<evidence type="ECO:0000313" key="1">
    <source>
        <dbReference type="EMBL" id="GFN83870.1"/>
    </source>
</evidence>
<dbReference type="AlphaFoldDB" id="A0AAV3Y9D8"/>
<proteinExistence type="predicted"/>
<reference evidence="1 2" key="1">
    <citation type="journal article" date="2021" name="Elife">
        <title>Chloroplast acquisition without the gene transfer in kleptoplastic sea slugs, Plakobranchus ocellatus.</title>
        <authorList>
            <person name="Maeda T."/>
            <person name="Takahashi S."/>
            <person name="Yoshida T."/>
            <person name="Shimamura S."/>
            <person name="Takaki Y."/>
            <person name="Nagai Y."/>
            <person name="Toyoda A."/>
            <person name="Suzuki Y."/>
            <person name="Arimoto A."/>
            <person name="Ishii H."/>
            <person name="Satoh N."/>
            <person name="Nishiyama T."/>
            <person name="Hasebe M."/>
            <person name="Maruyama T."/>
            <person name="Minagawa J."/>
            <person name="Obokata J."/>
            <person name="Shigenobu S."/>
        </authorList>
    </citation>
    <scope>NUCLEOTIDE SEQUENCE [LARGE SCALE GENOMIC DNA]</scope>
</reference>
<comment type="caution">
    <text evidence="1">The sequence shown here is derived from an EMBL/GenBank/DDBJ whole genome shotgun (WGS) entry which is preliminary data.</text>
</comment>
<dbReference type="EMBL" id="BLXT01001244">
    <property type="protein sequence ID" value="GFN83870.1"/>
    <property type="molecule type" value="Genomic_DNA"/>
</dbReference>
<sequence length="87" mass="10072">MSKRITPFASRYCSTLGRLKEAIRIVVHQTSFKSHYPWLCLDKEIVEKLSGTTQTQRIKVRRDEEEIQIDTVVLTSDSPNPPTRIRA</sequence>
<gene>
    <name evidence="1" type="ORF">PoB_001037600</name>
</gene>
<dbReference type="Proteomes" id="UP000735302">
    <property type="component" value="Unassembled WGS sequence"/>
</dbReference>
<protein>
    <submittedName>
        <fullName evidence="1">Uncharacterized protein</fullName>
    </submittedName>
</protein>
<keyword evidence="2" id="KW-1185">Reference proteome</keyword>